<dbReference type="SUPFAM" id="SSF53474">
    <property type="entry name" value="alpha/beta-Hydrolases"/>
    <property type="match status" value="1"/>
</dbReference>
<dbReference type="InterPro" id="IPR000073">
    <property type="entry name" value="AB_hydrolase_1"/>
</dbReference>
<dbReference type="InterPro" id="IPR050266">
    <property type="entry name" value="AB_hydrolase_sf"/>
</dbReference>
<proteinExistence type="predicted"/>
<organism evidence="2 3">
    <name type="scientific">Glycomyces luteolus</name>
    <dbReference type="NCBI Taxonomy" id="2670330"/>
    <lineage>
        <taxon>Bacteria</taxon>
        <taxon>Bacillati</taxon>
        <taxon>Actinomycetota</taxon>
        <taxon>Actinomycetes</taxon>
        <taxon>Glycomycetales</taxon>
        <taxon>Glycomycetaceae</taxon>
        <taxon>Glycomyces</taxon>
    </lineage>
</organism>
<dbReference type="EMBL" id="JAPZVP010000008">
    <property type="protein sequence ID" value="MDA1360286.1"/>
    <property type="molecule type" value="Genomic_DNA"/>
</dbReference>
<evidence type="ECO:0000313" key="2">
    <source>
        <dbReference type="EMBL" id="MDA1360286.1"/>
    </source>
</evidence>
<dbReference type="PANTHER" id="PTHR43798:SF33">
    <property type="entry name" value="HYDROLASE, PUTATIVE (AFU_ORTHOLOGUE AFUA_2G14860)-RELATED"/>
    <property type="match status" value="1"/>
</dbReference>
<reference evidence="2" key="1">
    <citation type="submission" date="2022-12" db="EMBL/GenBank/DDBJ databases">
        <title>Gycomyces niveus sp.nov.,a novel actinomycete isolated from soil in Shouguan.</title>
        <authorList>
            <person name="Yang X."/>
        </authorList>
    </citation>
    <scope>NUCLEOTIDE SEQUENCE</scope>
    <source>
        <strain evidence="2">NEAU-A15</strain>
    </source>
</reference>
<dbReference type="InterPro" id="IPR029058">
    <property type="entry name" value="AB_hydrolase_fold"/>
</dbReference>
<dbReference type="Pfam" id="PF12697">
    <property type="entry name" value="Abhydrolase_6"/>
    <property type="match status" value="1"/>
</dbReference>
<comment type="caution">
    <text evidence="2">The sequence shown here is derived from an EMBL/GenBank/DDBJ whole genome shotgun (WGS) entry which is preliminary data.</text>
</comment>
<evidence type="ECO:0000259" key="1">
    <source>
        <dbReference type="Pfam" id="PF12697"/>
    </source>
</evidence>
<dbReference type="AlphaFoldDB" id="A0A9X3P9X4"/>
<dbReference type="Gene3D" id="3.40.50.1820">
    <property type="entry name" value="alpha/beta hydrolase"/>
    <property type="match status" value="1"/>
</dbReference>
<keyword evidence="2" id="KW-0378">Hydrolase</keyword>
<protein>
    <submittedName>
        <fullName evidence="2">Alpha/beta hydrolase</fullName>
    </submittedName>
</protein>
<name>A0A9X3P9X4_9ACTN</name>
<dbReference type="RefSeq" id="WP_208495597.1">
    <property type="nucleotide sequence ID" value="NZ_JAPZVP010000008.1"/>
</dbReference>
<dbReference type="PANTHER" id="PTHR43798">
    <property type="entry name" value="MONOACYLGLYCEROL LIPASE"/>
    <property type="match status" value="1"/>
</dbReference>
<sequence length="269" mass="28924">MVTTTALDGTSVRAYDEGQGPAILLLHGGMDDGASWKLVTARLNPRFRTLRLHRRQYRPDLKTGGRCTMAEEVEHVRALTKLIDRPTLIVGHSSGAVLALEALAAMPEAFAGAVLYEPPCVIGPPLGGEVLARAQVAMDAGKPGRALAIFMRDIVETPAWAAWMSAAAIPLVPRMGRLAQHQLDDCAAIDEIGLRLEEYARIDVPIVLLGGERSPAHLGARLDALERAMPNTERVLMRHQGHAATSLAPARVAEVIAGLGDKELRKPPQ</sequence>
<gene>
    <name evidence="2" type="ORF">O1R50_11670</name>
</gene>
<keyword evidence="3" id="KW-1185">Reference proteome</keyword>
<dbReference type="GO" id="GO:0016020">
    <property type="term" value="C:membrane"/>
    <property type="evidence" value="ECO:0007669"/>
    <property type="project" value="TreeGrafter"/>
</dbReference>
<dbReference type="GO" id="GO:0016787">
    <property type="term" value="F:hydrolase activity"/>
    <property type="evidence" value="ECO:0007669"/>
    <property type="project" value="UniProtKB-KW"/>
</dbReference>
<dbReference type="Proteomes" id="UP001146067">
    <property type="component" value="Unassembled WGS sequence"/>
</dbReference>
<accession>A0A9X3P9X4</accession>
<feature type="domain" description="AB hydrolase-1" evidence="1">
    <location>
        <begin position="23"/>
        <end position="255"/>
    </location>
</feature>
<evidence type="ECO:0000313" key="3">
    <source>
        <dbReference type="Proteomes" id="UP001146067"/>
    </source>
</evidence>